<sequence>MSTSAPEELLPDAVTVVVVELLKVPALAVIGVVPLKAGTIPPEEGIAPLDDVRSAPSAVDTSVEAIVRRATGG</sequence>
<dbReference type="InParanoid" id="A0A1X7SHH6"/>
<evidence type="ECO:0000313" key="1">
    <source>
        <dbReference type="EnsemblMetazoa" id="Aqu2.1.01513_001"/>
    </source>
</evidence>
<proteinExistence type="predicted"/>
<accession>A0A1X7SHH6</accession>
<name>A0A1X7SHH6_AMPQE</name>
<protein>
    <submittedName>
        <fullName evidence="1">Uncharacterized protein</fullName>
    </submittedName>
</protein>
<dbReference type="AlphaFoldDB" id="A0A1X7SHH6"/>
<reference evidence="1" key="1">
    <citation type="submission" date="2017-05" db="UniProtKB">
        <authorList>
            <consortium name="EnsemblMetazoa"/>
        </authorList>
    </citation>
    <scope>IDENTIFICATION</scope>
</reference>
<dbReference type="EnsemblMetazoa" id="Aqu2.1.01513_001">
    <property type="protein sequence ID" value="Aqu2.1.01513_001"/>
    <property type="gene ID" value="Aqu2.1.01513"/>
</dbReference>
<organism evidence="1">
    <name type="scientific">Amphimedon queenslandica</name>
    <name type="common">Sponge</name>
    <dbReference type="NCBI Taxonomy" id="400682"/>
    <lineage>
        <taxon>Eukaryota</taxon>
        <taxon>Metazoa</taxon>
        <taxon>Porifera</taxon>
        <taxon>Demospongiae</taxon>
        <taxon>Heteroscleromorpha</taxon>
        <taxon>Haplosclerida</taxon>
        <taxon>Niphatidae</taxon>
        <taxon>Amphimedon</taxon>
    </lineage>
</organism>